<dbReference type="AlphaFoldDB" id="A0A8H5BDD7"/>
<keyword evidence="4" id="KW-1185">Reference proteome</keyword>
<accession>A0A8H5BDD7</accession>
<dbReference type="Proteomes" id="UP000567179">
    <property type="component" value="Unassembled WGS sequence"/>
</dbReference>
<name>A0A8H5BDD7_9AGAR</name>
<proteinExistence type="predicted"/>
<dbReference type="EMBL" id="JAACJJ010000028">
    <property type="protein sequence ID" value="KAF5321144.1"/>
    <property type="molecule type" value="Genomic_DNA"/>
</dbReference>
<evidence type="ECO:0000313" key="3">
    <source>
        <dbReference type="EMBL" id="KAF5321144.1"/>
    </source>
</evidence>
<evidence type="ECO:0000313" key="4">
    <source>
        <dbReference type="Proteomes" id="UP000567179"/>
    </source>
</evidence>
<dbReference type="InterPro" id="IPR056884">
    <property type="entry name" value="NPHP3-like_N"/>
</dbReference>
<dbReference type="SUPFAM" id="SSF52540">
    <property type="entry name" value="P-loop containing nucleoside triphosphate hydrolases"/>
    <property type="match status" value="1"/>
</dbReference>
<reference evidence="3 4" key="1">
    <citation type="journal article" date="2020" name="ISME J.">
        <title>Uncovering the hidden diversity of litter-decomposition mechanisms in mushroom-forming fungi.</title>
        <authorList>
            <person name="Floudas D."/>
            <person name="Bentzer J."/>
            <person name="Ahren D."/>
            <person name="Johansson T."/>
            <person name="Persson P."/>
            <person name="Tunlid A."/>
        </authorList>
    </citation>
    <scope>NUCLEOTIDE SEQUENCE [LARGE SCALE GENOMIC DNA]</scope>
    <source>
        <strain evidence="3 4">CBS 101986</strain>
    </source>
</reference>
<gene>
    <name evidence="3" type="ORF">D9619_000156</name>
</gene>
<organism evidence="3 4">
    <name type="scientific">Psilocybe cf. subviscida</name>
    <dbReference type="NCBI Taxonomy" id="2480587"/>
    <lineage>
        <taxon>Eukaryota</taxon>
        <taxon>Fungi</taxon>
        <taxon>Dikarya</taxon>
        <taxon>Basidiomycota</taxon>
        <taxon>Agaricomycotina</taxon>
        <taxon>Agaricomycetes</taxon>
        <taxon>Agaricomycetidae</taxon>
        <taxon>Agaricales</taxon>
        <taxon>Agaricineae</taxon>
        <taxon>Strophariaceae</taxon>
        <taxon>Psilocybe</taxon>
    </lineage>
</organism>
<keyword evidence="1" id="KW-0677">Repeat</keyword>
<dbReference type="Gene3D" id="3.40.50.300">
    <property type="entry name" value="P-loop containing nucleotide triphosphate hydrolases"/>
    <property type="match status" value="1"/>
</dbReference>
<sequence>MFSKAKNMVIGGHASFINHENNYNIGSGAESLDEGIRLLLPRVVTGAMHNSRHRFDAPSCHPETRIAIQEDLLSWSEQLVDSLDELVTWLYGPAGAGKSAIAQTIAQKLHARGQLTASFFFSRDSGGDGRGEESNFVATVAYQLSQTIPATQSHIAAAVRKNPLVFDLALRDQVDALIVAPLIAVSNTLSVSETPRVIVVDGLDECRKEYDAQKLVVDALTSGLHRIPHHNHKLFITSRPEDRIVAIFNHYEGKLVRRMELNNKWNPAEDIRTFLNAGFADIHRSHFYFHSHPQDKTWPNPKDVETLVRRSSGQFIYASVVLKYIKSDEYYNPVARLETILELKNGEDQPYAELDALYEYIFSQIRGSERVRVLTVLLLDRDYGGLVDYQGDWGESPFETFLSAFMGAHMDEIKFWLRPLVSLLVLKEGPEDSDGKIHYMHASLLDFLYDQSRSNGFCIHTPTIAAGIIRRAIGLLVDGTASKAISNFNVVDTVLCKIDADYIAAGHSALALTRYLNWVLAQSENENASHYRKPAAQIQTWLVNQFGHLDFNDLDHDDIEQIDVWPFFTCFQRTDASTEQISENLSAALEIIKSSLASCHLPVPMLNLSQQTAVLCCVMPDLAAQPESWLYRSDLLNRYAMTKERYGLALQRTACYVLQLPKHILLEVLNGANSGENVVETATFHLIRDVLHRFLVGSPPTTDLYFLMGLVYPVMRRLGLDPDQHILSYIWQVPKQLPFLNDPTSSDYIQTRARIEETCIDLNIKISFHELAEMVQKELVPYQHFV</sequence>
<protein>
    <recommendedName>
        <fullName evidence="2">Nephrocystin 3-like N-terminal domain-containing protein</fullName>
    </recommendedName>
</protein>
<feature type="domain" description="Nephrocystin 3-like N-terminal" evidence="2">
    <location>
        <begin position="82"/>
        <end position="239"/>
    </location>
</feature>
<dbReference type="InterPro" id="IPR027417">
    <property type="entry name" value="P-loop_NTPase"/>
</dbReference>
<dbReference type="PANTHER" id="PTHR10039">
    <property type="entry name" value="AMELOGENIN"/>
    <property type="match status" value="1"/>
</dbReference>
<dbReference type="Pfam" id="PF24883">
    <property type="entry name" value="NPHP3_N"/>
    <property type="match status" value="1"/>
</dbReference>
<dbReference type="OrthoDB" id="7464126at2759"/>
<evidence type="ECO:0000256" key="1">
    <source>
        <dbReference type="ARBA" id="ARBA00022737"/>
    </source>
</evidence>
<comment type="caution">
    <text evidence="3">The sequence shown here is derived from an EMBL/GenBank/DDBJ whole genome shotgun (WGS) entry which is preliminary data.</text>
</comment>
<evidence type="ECO:0000259" key="2">
    <source>
        <dbReference type="Pfam" id="PF24883"/>
    </source>
</evidence>